<organism evidence="2 3">
    <name type="scientific">Candidatus Pseudobacter hemicellulosilyticus</name>
    <dbReference type="NCBI Taxonomy" id="3121375"/>
    <lineage>
        <taxon>Bacteria</taxon>
        <taxon>Pseudomonadati</taxon>
        <taxon>Bacteroidota</taxon>
        <taxon>Chitinophagia</taxon>
        <taxon>Chitinophagales</taxon>
        <taxon>Chitinophagaceae</taxon>
        <taxon>Pseudobacter</taxon>
    </lineage>
</organism>
<evidence type="ECO:0000256" key="1">
    <source>
        <dbReference type="SAM" id="Phobius"/>
    </source>
</evidence>
<proteinExistence type="predicted"/>
<reference evidence="2" key="1">
    <citation type="submission" date="2023-03" db="EMBL/GenBank/DDBJ databases">
        <title>Andean soil-derived lignocellulolytic bacterial consortium as a source of novel taxa and putative plastic-active enzymes.</title>
        <authorList>
            <person name="Diaz-Garcia L."/>
            <person name="Chuvochina M."/>
            <person name="Feuerriegel G."/>
            <person name="Bunk B."/>
            <person name="Sproer C."/>
            <person name="Streit W.R."/>
            <person name="Rodriguez L.M."/>
            <person name="Overmann J."/>
            <person name="Jimenez D.J."/>
        </authorList>
    </citation>
    <scope>NUCLEOTIDE SEQUENCE</scope>
    <source>
        <strain evidence="2">MAG 7</strain>
    </source>
</reference>
<feature type="transmembrane region" description="Helical" evidence="1">
    <location>
        <begin position="42"/>
        <end position="63"/>
    </location>
</feature>
<gene>
    <name evidence="2" type="ORF">P0Y53_23590</name>
</gene>
<keyword evidence="1" id="KW-0472">Membrane</keyword>
<name>A0AAJ5WP10_9BACT</name>
<keyword evidence="1" id="KW-1133">Transmembrane helix</keyword>
<accession>A0AAJ5WP10</accession>
<evidence type="ECO:0000313" key="2">
    <source>
        <dbReference type="EMBL" id="WEK35486.1"/>
    </source>
</evidence>
<dbReference type="AlphaFoldDB" id="A0AAJ5WP10"/>
<dbReference type="EMBL" id="CP119311">
    <property type="protein sequence ID" value="WEK35486.1"/>
    <property type="molecule type" value="Genomic_DNA"/>
</dbReference>
<evidence type="ECO:0000313" key="3">
    <source>
        <dbReference type="Proteomes" id="UP001220610"/>
    </source>
</evidence>
<keyword evidence="1" id="KW-0812">Transmembrane</keyword>
<sequence length="150" mass="16203">MVGLAVDPLAPGKNFGRTRGPLAGGQAVSYSNECGLQVERSWLKYLLCCGLFASAAAGLLVFLGRTKECLPAVAFNREALGRLPEKSGADRPETGCWIPGTAWKNKVFLMSKMIHFSAAENCLKVHCSTDFAQYLTVPEMIPEIIADLPI</sequence>
<protein>
    <submittedName>
        <fullName evidence="2">Uncharacterized protein</fullName>
    </submittedName>
</protein>
<dbReference type="Proteomes" id="UP001220610">
    <property type="component" value="Chromosome"/>
</dbReference>